<reference evidence="1 2" key="1">
    <citation type="journal article" date="2024" name="Nat. Commun.">
        <title>Phylogenomics reveals the evolutionary origins of lichenization in chlorophyte algae.</title>
        <authorList>
            <person name="Puginier C."/>
            <person name="Libourel C."/>
            <person name="Otte J."/>
            <person name="Skaloud P."/>
            <person name="Haon M."/>
            <person name="Grisel S."/>
            <person name="Petersen M."/>
            <person name="Berrin J.G."/>
            <person name="Delaux P.M."/>
            <person name="Dal Grande F."/>
            <person name="Keller J."/>
        </authorList>
    </citation>
    <scope>NUCLEOTIDE SEQUENCE [LARGE SCALE GENOMIC DNA]</scope>
    <source>
        <strain evidence="1 2">SAG 2036</strain>
    </source>
</reference>
<dbReference type="Proteomes" id="UP001465755">
    <property type="component" value="Unassembled WGS sequence"/>
</dbReference>
<dbReference type="AlphaFoldDB" id="A0AAW1PCK1"/>
<keyword evidence="2" id="KW-1185">Reference proteome</keyword>
<dbReference type="GO" id="GO:0006401">
    <property type="term" value="P:RNA catabolic process"/>
    <property type="evidence" value="ECO:0007669"/>
    <property type="project" value="InterPro"/>
</dbReference>
<protein>
    <submittedName>
        <fullName evidence="1">Uncharacterized protein</fullName>
    </submittedName>
</protein>
<proteinExistence type="predicted"/>
<dbReference type="Gene3D" id="2.40.128.680">
    <property type="match status" value="1"/>
</dbReference>
<sequence>MTNEAPSRAEVHLLPCSIGYSGPATVDAHYECKPVGKSVSGDAGSGTVQASFRGRGLHGAVLALPDAYSDLPARVMTWLDFAEQMHKPVAPEEVEAARTALGS</sequence>
<dbReference type="GO" id="GO:0032299">
    <property type="term" value="C:ribonuclease H2 complex"/>
    <property type="evidence" value="ECO:0007669"/>
    <property type="project" value="InterPro"/>
</dbReference>
<evidence type="ECO:0000313" key="1">
    <source>
        <dbReference type="EMBL" id="KAK9805812.1"/>
    </source>
</evidence>
<gene>
    <name evidence="1" type="ORF">WJX73_002931</name>
</gene>
<name>A0AAW1PCK1_9CHLO</name>
<accession>A0AAW1PCK1</accession>
<dbReference type="PANTHER" id="PTHR47204">
    <property type="entry name" value="OS02G0168900 PROTEIN"/>
    <property type="match status" value="1"/>
</dbReference>
<organism evidence="1 2">
    <name type="scientific">Symbiochloris irregularis</name>
    <dbReference type="NCBI Taxonomy" id="706552"/>
    <lineage>
        <taxon>Eukaryota</taxon>
        <taxon>Viridiplantae</taxon>
        <taxon>Chlorophyta</taxon>
        <taxon>core chlorophytes</taxon>
        <taxon>Trebouxiophyceae</taxon>
        <taxon>Trebouxiales</taxon>
        <taxon>Trebouxiaceae</taxon>
        <taxon>Symbiochloris</taxon>
    </lineage>
</organism>
<dbReference type="Pfam" id="PF08615">
    <property type="entry name" value="RNase_H2_suC"/>
    <property type="match status" value="1"/>
</dbReference>
<evidence type="ECO:0000313" key="2">
    <source>
        <dbReference type="Proteomes" id="UP001465755"/>
    </source>
</evidence>
<dbReference type="EMBL" id="JALJOQ010000041">
    <property type="protein sequence ID" value="KAK9805812.1"/>
    <property type="molecule type" value="Genomic_DNA"/>
</dbReference>
<dbReference type="CDD" id="cd09271">
    <property type="entry name" value="RNase_H2-C"/>
    <property type="match status" value="1"/>
</dbReference>
<dbReference type="PANTHER" id="PTHR47204:SF1">
    <property type="entry name" value="RIBONUCLEASE H2 SUBUNIT C"/>
    <property type="match status" value="1"/>
</dbReference>
<dbReference type="InterPro" id="IPR013924">
    <property type="entry name" value="RNase_H2_suC"/>
</dbReference>
<comment type="caution">
    <text evidence="1">The sequence shown here is derived from an EMBL/GenBank/DDBJ whole genome shotgun (WGS) entry which is preliminary data.</text>
</comment>